<dbReference type="Gene3D" id="1.20.1260.10">
    <property type="match status" value="1"/>
</dbReference>
<reference evidence="1" key="1">
    <citation type="journal article" date="2014" name="Int. J. Syst. Evol. Microbiol.">
        <title>Complete genome sequence of Corynebacterium casei LMG S-19264T (=DSM 44701T), isolated from a smear-ripened cheese.</title>
        <authorList>
            <consortium name="US DOE Joint Genome Institute (JGI-PGF)"/>
            <person name="Walter F."/>
            <person name="Albersmeier A."/>
            <person name="Kalinowski J."/>
            <person name="Ruckert C."/>
        </authorList>
    </citation>
    <scope>NUCLEOTIDE SEQUENCE</scope>
    <source>
        <strain evidence="1">CGMCC 1.15447</strain>
    </source>
</reference>
<reference evidence="1" key="2">
    <citation type="submission" date="2020-09" db="EMBL/GenBank/DDBJ databases">
        <authorList>
            <person name="Sun Q."/>
            <person name="Zhou Y."/>
        </authorList>
    </citation>
    <scope>NUCLEOTIDE SEQUENCE</scope>
    <source>
        <strain evidence="1">CGMCC 1.15447</strain>
    </source>
</reference>
<evidence type="ECO:0000313" key="2">
    <source>
        <dbReference type="Proteomes" id="UP000648801"/>
    </source>
</evidence>
<gene>
    <name evidence="1" type="ORF">GCM10011507_34760</name>
</gene>
<dbReference type="PANTHER" id="PTHR30565">
    <property type="entry name" value="PROTEIN YCIF"/>
    <property type="match status" value="1"/>
</dbReference>
<organism evidence="1 2">
    <name type="scientific">Edaphobacter acidisoli</name>
    <dbReference type="NCBI Taxonomy" id="2040573"/>
    <lineage>
        <taxon>Bacteria</taxon>
        <taxon>Pseudomonadati</taxon>
        <taxon>Acidobacteriota</taxon>
        <taxon>Terriglobia</taxon>
        <taxon>Terriglobales</taxon>
        <taxon>Acidobacteriaceae</taxon>
        <taxon>Edaphobacter</taxon>
    </lineage>
</organism>
<dbReference type="EMBL" id="BMJB01000005">
    <property type="protein sequence ID" value="GGA80583.1"/>
    <property type="molecule type" value="Genomic_DNA"/>
</dbReference>
<dbReference type="AlphaFoldDB" id="A0A916WAN4"/>
<dbReference type="Proteomes" id="UP000648801">
    <property type="component" value="Unassembled WGS sequence"/>
</dbReference>
<sequence length="164" mass="17773">MSVQTIDDLMVDELRDLYSAEKQITKALPKMAKAASSDDLRQAFESHLEETHSHVARLETIFESLGKDTKGKTCDGMKGILSEGSDLIGEIDKGEVLDAGLIAAAQRVEHYEMAGYGSVRAIAELLGRAQVVDLLQATLDEEKAADKKLTQISIAVNTQAQRAA</sequence>
<dbReference type="InterPro" id="IPR012347">
    <property type="entry name" value="Ferritin-like"/>
</dbReference>
<dbReference type="Pfam" id="PF05974">
    <property type="entry name" value="DUF892"/>
    <property type="match status" value="1"/>
</dbReference>
<dbReference type="RefSeq" id="WP_188760813.1">
    <property type="nucleotide sequence ID" value="NZ_BMJB01000005.1"/>
</dbReference>
<protein>
    <submittedName>
        <fullName evidence="1">YciE/YciF family protein</fullName>
    </submittedName>
</protein>
<dbReference type="InterPro" id="IPR009078">
    <property type="entry name" value="Ferritin-like_SF"/>
</dbReference>
<keyword evidence="2" id="KW-1185">Reference proteome</keyword>
<accession>A0A916WAN4</accession>
<dbReference type="InterPro" id="IPR047114">
    <property type="entry name" value="YciF"/>
</dbReference>
<name>A0A916WAN4_9BACT</name>
<comment type="caution">
    <text evidence="1">The sequence shown here is derived from an EMBL/GenBank/DDBJ whole genome shotgun (WGS) entry which is preliminary data.</text>
</comment>
<dbReference type="InterPro" id="IPR010287">
    <property type="entry name" value="DUF892_YciF-like"/>
</dbReference>
<dbReference type="SUPFAM" id="SSF47240">
    <property type="entry name" value="Ferritin-like"/>
    <property type="match status" value="1"/>
</dbReference>
<proteinExistence type="predicted"/>
<dbReference type="CDD" id="cd07909">
    <property type="entry name" value="YciF"/>
    <property type="match status" value="1"/>
</dbReference>
<dbReference type="PANTHER" id="PTHR30565:SF9">
    <property type="entry name" value="PROTEIN YCIF"/>
    <property type="match status" value="1"/>
</dbReference>
<evidence type="ECO:0000313" key="1">
    <source>
        <dbReference type="EMBL" id="GGA80583.1"/>
    </source>
</evidence>